<evidence type="ECO:0000313" key="2">
    <source>
        <dbReference type="Proteomes" id="UP000247792"/>
    </source>
</evidence>
<reference evidence="1 2" key="1">
    <citation type="submission" date="2018-05" db="EMBL/GenBank/DDBJ databases">
        <title>Genomic Encyclopedia of Type Strains, Phase IV (KMG-IV): sequencing the most valuable type-strain genomes for metagenomic binning, comparative biology and taxonomic classification.</title>
        <authorList>
            <person name="Goeker M."/>
        </authorList>
    </citation>
    <scope>NUCLEOTIDE SEQUENCE [LARGE SCALE GENOMIC DNA]</scope>
    <source>
        <strain evidence="1 2">DSM 19792</strain>
    </source>
</reference>
<organism evidence="1 2">
    <name type="scientific">Undibacterium pigrum</name>
    <dbReference type="NCBI Taxonomy" id="401470"/>
    <lineage>
        <taxon>Bacteria</taxon>
        <taxon>Pseudomonadati</taxon>
        <taxon>Pseudomonadota</taxon>
        <taxon>Betaproteobacteria</taxon>
        <taxon>Burkholderiales</taxon>
        <taxon>Oxalobacteraceae</taxon>
        <taxon>Undibacterium</taxon>
    </lineage>
</organism>
<sequence>MPVAGPVIASVAGAVVSNAMNKGGSSSSAPSSQTVRNEVDPRMAAMLYGTGRTLKEGAKSTGIDENGQPVYADSDYTAGTPGLLSRFQGYLDQPQNAGLAISNQAADNYVGKFSAYDFEQQRNSALNLMNNPLTSPHMLAAYSNYSNPMQAAISFAPNAYAVESARTMTAAPAAQINAPSQNDLNLNPALGNLIYGEQGNNPYLAGAIQKGLNQSSANFQNLKDDMLTSFKQDLLPSIRGDAIVNGQYGGSRQGLAEGKAADSLTRNLTRTLSQVAQNQTDAAVQAQAQQYAQDRQNQLTAAMGLSNQQYGVSGANAAATNQVNLANAGMINQGNQFNANSINQSQQQAYQAMANSFLQNAQLQQQANMTNYQGDQQMNLANLNNRQQANMQNGAWQLSTNQLNSQNMAAGAGLLGGIQNNIYNQAMNANDTGINRAMKVNNLIAPYANLGSTQTTNATAPMYQNQGANLLGGALAGLNLYKQFSAANTPANAGSGS</sequence>
<gene>
    <name evidence="1" type="ORF">DFR42_107313</name>
</gene>
<dbReference type="EMBL" id="QJKB01000007">
    <property type="protein sequence ID" value="PXX41661.1"/>
    <property type="molecule type" value="Genomic_DNA"/>
</dbReference>
<accession>A0A318J4N7</accession>
<dbReference type="AlphaFoldDB" id="A0A318J4N7"/>
<comment type="caution">
    <text evidence="1">The sequence shown here is derived from an EMBL/GenBank/DDBJ whole genome shotgun (WGS) entry which is preliminary data.</text>
</comment>
<protein>
    <submittedName>
        <fullName evidence="1">Uncharacterized protein</fullName>
    </submittedName>
</protein>
<evidence type="ECO:0000313" key="1">
    <source>
        <dbReference type="EMBL" id="PXX41661.1"/>
    </source>
</evidence>
<name>A0A318J4N7_9BURK</name>
<keyword evidence="2" id="KW-1185">Reference proteome</keyword>
<proteinExistence type="predicted"/>
<dbReference type="Proteomes" id="UP000247792">
    <property type="component" value="Unassembled WGS sequence"/>
</dbReference>